<name>A0ABW3LLL4_9BACI</name>
<dbReference type="SUPFAM" id="SSF52540">
    <property type="entry name" value="P-loop containing nucleoside triphosphate hydrolases"/>
    <property type="match status" value="1"/>
</dbReference>
<comment type="caution">
    <text evidence="3">The sequence shown here is derived from an EMBL/GenBank/DDBJ whole genome shotgun (WGS) entry which is preliminary data.</text>
</comment>
<evidence type="ECO:0000256" key="1">
    <source>
        <dbReference type="SAM" id="MobiDB-lite"/>
    </source>
</evidence>
<dbReference type="InterPro" id="IPR027417">
    <property type="entry name" value="P-loop_NTPase"/>
</dbReference>
<dbReference type="RefSeq" id="WP_390362947.1">
    <property type="nucleotide sequence ID" value="NZ_JBHTKJ010000034.1"/>
</dbReference>
<reference evidence="4" key="1">
    <citation type="journal article" date="2019" name="Int. J. Syst. Evol. Microbiol.">
        <title>The Global Catalogue of Microorganisms (GCM) 10K type strain sequencing project: providing services to taxonomists for standard genome sequencing and annotation.</title>
        <authorList>
            <consortium name="The Broad Institute Genomics Platform"/>
            <consortium name="The Broad Institute Genome Sequencing Center for Infectious Disease"/>
            <person name="Wu L."/>
            <person name="Ma J."/>
        </authorList>
    </citation>
    <scope>NUCLEOTIDE SEQUENCE [LARGE SCALE GENOMIC DNA]</scope>
    <source>
        <strain evidence="4">CCUG 56754</strain>
    </source>
</reference>
<dbReference type="InterPro" id="IPR025669">
    <property type="entry name" value="AAA_dom"/>
</dbReference>
<dbReference type="Gene3D" id="3.40.50.2300">
    <property type="match status" value="1"/>
</dbReference>
<gene>
    <name evidence="3" type="ORF">ACFQ3N_12910</name>
</gene>
<dbReference type="PANTHER" id="PTHR43384:SF13">
    <property type="entry name" value="SLR0110 PROTEIN"/>
    <property type="match status" value="1"/>
</dbReference>
<evidence type="ECO:0000313" key="3">
    <source>
        <dbReference type="EMBL" id="MFD1039286.1"/>
    </source>
</evidence>
<keyword evidence="4" id="KW-1185">Reference proteome</keyword>
<feature type="region of interest" description="Disordered" evidence="1">
    <location>
        <begin position="376"/>
        <end position="395"/>
    </location>
</feature>
<feature type="domain" description="AAA" evidence="2">
    <location>
        <begin position="135"/>
        <end position="297"/>
    </location>
</feature>
<evidence type="ECO:0000259" key="2">
    <source>
        <dbReference type="Pfam" id="PF13614"/>
    </source>
</evidence>
<dbReference type="InterPro" id="IPR050625">
    <property type="entry name" value="ParA/MinD_ATPase"/>
</dbReference>
<sequence>MVKVYAIAQNDALISILDKGIEDPAYQVNWVSSVSTIMEKLQADDHSIVYLPFAPSYDVYGICEKITKQYPLTTTLLVFHSEEEVDMKRAIRSGASDVIFLATPLTKIREDIKHAIAKSEKKMSQQPQMKSTKNAKVITVSSTKGGVGKTTVAVNLAASYGKKMQKVAVIDLDLQFGDVALFMDVKPKRTIYDWIKEDRAGKQIESFMTPYKNGISILAAPQRPEFAEVITGDYVRKAIHSLKQQYDVVIIDASSNMDETVIVALENSDHILAMTYMDLPTLKNSKLLVDTLDSLQMGDRTKVVLNRNMKVKGMKTETVEKVMGREIFMTIPAMEKLMVTAVNEGKPVTYSNPRSQVSKKIFQMAETLYNPEVRKPNKRNKKQKVKHVAHAGGHA</sequence>
<evidence type="ECO:0000313" key="4">
    <source>
        <dbReference type="Proteomes" id="UP001597040"/>
    </source>
</evidence>
<organism evidence="3 4">
    <name type="scientific">Virgibacillus byunsanensis</name>
    <dbReference type="NCBI Taxonomy" id="570945"/>
    <lineage>
        <taxon>Bacteria</taxon>
        <taxon>Bacillati</taxon>
        <taxon>Bacillota</taxon>
        <taxon>Bacilli</taxon>
        <taxon>Bacillales</taxon>
        <taxon>Bacillaceae</taxon>
        <taxon>Virgibacillus</taxon>
    </lineage>
</organism>
<dbReference type="Proteomes" id="UP001597040">
    <property type="component" value="Unassembled WGS sequence"/>
</dbReference>
<dbReference type="EMBL" id="JBHTKJ010000034">
    <property type="protein sequence ID" value="MFD1039286.1"/>
    <property type="molecule type" value="Genomic_DNA"/>
</dbReference>
<dbReference type="Pfam" id="PF13614">
    <property type="entry name" value="AAA_31"/>
    <property type="match status" value="1"/>
</dbReference>
<protein>
    <submittedName>
        <fullName evidence="3">CpaE family protein</fullName>
    </submittedName>
</protein>
<accession>A0ABW3LLL4</accession>
<feature type="compositionally biased region" description="Basic residues" evidence="1">
    <location>
        <begin position="376"/>
        <end position="389"/>
    </location>
</feature>
<dbReference type="Gene3D" id="3.40.50.300">
    <property type="entry name" value="P-loop containing nucleotide triphosphate hydrolases"/>
    <property type="match status" value="1"/>
</dbReference>
<dbReference type="PANTHER" id="PTHR43384">
    <property type="entry name" value="SEPTUM SITE-DETERMINING PROTEIN MIND HOMOLOG, CHLOROPLASTIC-RELATED"/>
    <property type="match status" value="1"/>
</dbReference>
<proteinExistence type="predicted"/>